<comment type="caution">
    <text evidence="7">The sequence shown here is derived from an EMBL/GenBank/DDBJ whole genome shotgun (WGS) entry which is preliminary data.</text>
</comment>
<dbReference type="InterPro" id="IPR009057">
    <property type="entry name" value="Homeodomain-like_sf"/>
</dbReference>
<evidence type="ECO:0000256" key="3">
    <source>
        <dbReference type="ARBA" id="ARBA00023163"/>
    </source>
</evidence>
<dbReference type="SUPFAM" id="SSF46689">
    <property type="entry name" value="Homeodomain-like"/>
    <property type="match status" value="1"/>
</dbReference>
<feature type="domain" description="HTH tetR-type" evidence="6">
    <location>
        <begin position="8"/>
        <end position="68"/>
    </location>
</feature>
<keyword evidence="2 4" id="KW-0238">DNA-binding</keyword>
<dbReference type="InterPro" id="IPR036271">
    <property type="entry name" value="Tet_transcr_reg_TetR-rel_C_sf"/>
</dbReference>
<gene>
    <name evidence="7" type="ORF">Pma05_53570</name>
</gene>
<feature type="DNA-binding region" description="H-T-H motif" evidence="4">
    <location>
        <begin position="31"/>
        <end position="50"/>
    </location>
</feature>
<dbReference type="EMBL" id="BONX01000036">
    <property type="protein sequence ID" value="GIG98784.1"/>
    <property type="molecule type" value="Genomic_DNA"/>
</dbReference>
<sequence length="240" mass="25856">MTTRRRGETTRERILAAASTVIRERGLAHTTTKEIARVAGYSEAALYKHFTGKEDLFLAVMRIRLAPFIGLMIRLPEQAGSGTVPGRLTDLGHEMLRVYSDSGQLAMALFAEPVLLDRQRELFRRMGAGPQHANAYFAEYLRRERELGRIAPTANPVALANLFLGACFYRAFLVAFLGTAGDELLDHHPDRFVEELVSAIPYGPGPGSPDGSPAPPSGRGRGSSGSTAGAPAGDHGTEPG</sequence>
<evidence type="ECO:0000256" key="5">
    <source>
        <dbReference type="SAM" id="MobiDB-lite"/>
    </source>
</evidence>
<dbReference type="Proteomes" id="UP000621500">
    <property type="component" value="Unassembled WGS sequence"/>
</dbReference>
<evidence type="ECO:0000256" key="2">
    <source>
        <dbReference type="ARBA" id="ARBA00023125"/>
    </source>
</evidence>
<reference evidence="7 8" key="1">
    <citation type="submission" date="2021-01" db="EMBL/GenBank/DDBJ databases">
        <title>Whole genome shotgun sequence of Plantactinospora mayteni NBRC 109088.</title>
        <authorList>
            <person name="Komaki H."/>
            <person name="Tamura T."/>
        </authorList>
    </citation>
    <scope>NUCLEOTIDE SEQUENCE [LARGE SCALE GENOMIC DNA]</scope>
    <source>
        <strain evidence="7 8">NBRC 109088</strain>
    </source>
</reference>
<dbReference type="Gene3D" id="1.10.357.10">
    <property type="entry name" value="Tetracycline Repressor, domain 2"/>
    <property type="match status" value="1"/>
</dbReference>
<feature type="compositionally biased region" description="Pro residues" evidence="5">
    <location>
        <begin position="203"/>
        <end position="216"/>
    </location>
</feature>
<keyword evidence="3" id="KW-0804">Transcription</keyword>
<evidence type="ECO:0000313" key="8">
    <source>
        <dbReference type="Proteomes" id="UP000621500"/>
    </source>
</evidence>
<evidence type="ECO:0000256" key="4">
    <source>
        <dbReference type="PROSITE-ProRule" id="PRU00335"/>
    </source>
</evidence>
<evidence type="ECO:0000313" key="7">
    <source>
        <dbReference type="EMBL" id="GIG98784.1"/>
    </source>
</evidence>
<dbReference type="InterPro" id="IPR001647">
    <property type="entry name" value="HTH_TetR"/>
</dbReference>
<keyword evidence="8" id="KW-1185">Reference proteome</keyword>
<evidence type="ECO:0000256" key="1">
    <source>
        <dbReference type="ARBA" id="ARBA00023015"/>
    </source>
</evidence>
<accession>A0ABQ4EVU8</accession>
<dbReference type="PRINTS" id="PR00455">
    <property type="entry name" value="HTHTETR"/>
</dbReference>
<dbReference type="PANTHER" id="PTHR30055:SF238">
    <property type="entry name" value="MYCOFACTOCIN BIOSYNTHESIS TRANSCRIPTIONAL REGULATOR MFTR-RELATED"/>
    <property type="match status" value="1"/>
</dbReference>
<name>A0ABQ4EVU8_9ACTN</name>
<dbReference type="PANTHER" id="PTHR30055">
    <property type="entry name" value="HTH-TYPE TRANSCRIPTIONAL REGULATOR RUTR"/>
    <property type="match status" value="1"/>
</dbReference>
<dbReference type="Pfam" id="PF00440">
    <property type="entry name" value="TetR_N"/>
    <property type="match status" value="1"/>
</dbReference>
<dbReference type="InterPro" id="IPR050109">
    <property type="entry name" value="HTH-type_TetR-like_transc_reg"/>
</dbReference>
<dbReference type="PROSITE" id="PS50977">
    <property type="entry name" value="HTH_TETR_2"/>
    <property type="match status" value="1"/>
</dbReference>
<keyword evidence="1" id="KW-0805">Transcription regulation</keyword>
<dbReference type="SUPFAM" id="SSF48498">
    <property type="entry name" value="Tetracyclin repressor-like, C-terminal domain"/>
    <property type="match status" value="1"/>
</dbReference>
<proteinExistence type="predicted"/>
<feature type="compositionally biased region" description="Low complexity" evidence="5">
    <location>
        <begin position="224"/>
        <end position="234"/>
    </location>
</feature>
<evidence type="ECO:0000259" key="6">
    <source>
        <dbReference type="PROSITE" id="PS50977"/>
    </source>
</evidence>
<organism evidence="7 8">
    <name type="scientific">Plantactinospora mayteni</name>
    <dbReference type="NCBI Taxonomy" id="566021"/>
    <lineage>
        <taxon>Bacteria</taxon>
        <taxon>Bacillati</taxon>
        <taxon>Actinomycetota</taxon>
        <taxon>Actinomycetes</taxon>
        <taxon>Micromonosporales</taxon>
        <taxon>Micromonosporaceae</taxon>
        <taxon>Plantactinospora</taxon>
    </lineage>
</organism>
<feature type="region of interest" description="Disordered" evidence="5">
    <location>
        <begin position="199"/>
        <end position="240"/>
    </location>
</feature>
<protein>
    <recommendedName>
        <fullName evidence="6">HTH tetR-type domain-containing protein</fullName>
    </recommendedName>
</protein>
<dbReference type="RefSeq" id="WP_203860196.1">
    <property type="nucleotide sequence ID" value="NZ_BAAAZQ010000027.1"/>
</dbReference>